<dbReference type="EMBL" id="JAHCVJ010000006">
    <property type="protein sequence ID" value="MBT0665559.1"/>
    <property type="molecule type" value="Genomic_DNA"/>
</dbReference>
<reference evidence="3 4" key="1">
    <citation type="submission" date="2021-05" db="EMBL/GenBank/DDBJ databases">
        <title>The draft genome of Geobacter pelophilus DSM 12255.</title>
        <authorList>
            <person name="Xu Z."/>
            <person name="Masuda Y."/>
            <person name="Itoh H."/>
            <person name="Senoo K."/>
        </authorList>
    </citation>
    <scope>NUCLEOTIDE SEQUENCE [LARGE SCALE GENOMIC DNA]</scope>
    <source>
        <strain evidence="3 4">DSM 12255</strain>
    </source>
</reference>
<keyword evidence="4" id="KW-1185">Reference proteome</keyword>
<protein>
    <submittedName>
        <fullName evidence="3">Alpha-1,2-fucosyltransferase</fullName>
    </submittedName>
</protein>
<dbReference type="AlphaFoldDB" id="A0AAW4LC07"/>
<keyword evidence="2" id="KW-0808">Transferase</keyword>
<evidence type="ECO:0000313" key="4">
    <source>
        <dbReference type="Proteomes" id="UP000811899"/>
    </source>
</evidence>
<evidence type="ECO:0000256" key="1">
    <source>
        <dbReference type="ARBA" id="ARBA00022676"/>
    </source>
</evidence>
<gene>
    <name evidence="3" type="ORF">KI809_14720</name>
</gene>
<sequence>MPIVVVFEGGMGAQIVQSAVYFSMKATGHIVYADMSYFDSPKNLALVGNSGEIIYRPWQLEPFGLFTDSFDVSPGLTSKNADIIKDGERMLAIALNALAQPEIQRNFAILDDLSDVLAGNIPESFLCMHLRRGDYVNVASHLLVADDEFLGLIRKFSRLVENVVVISDSPIESDFRKTISPNFKKVFFLDNIDAFTSHRIMRKAMVLICSNSTFSLTAAALNSDALAIIPKHWFEGKISYIEAPIHSRCFFQIIKNNIDL</sequence>
<keyword evidence="1" id="KW-0328">Glycosyltransferase</keyword>
<comment type="caution">
    <text evidence="3">The sequence shown here is derived from an EMBL/GenBank/DDBJ whole genome shotgun (WGS) entry which is preliminary data.</text>
</comment>
<dbReference type="RefSeq" id="WP_214172334.1">
    <property type="nucleotide sequence ID" value="NZ_JAHCVJ010000006.1"/>
</dbReference>
<organism evidence="3 4">
    <name type="scientific">Geoanaerobacter pelophilus</name>
    <dbReference type="NCBI Taxonomy" id="60036"/>
    <lineage>
        <taxon>Bacteria</taxon>
        <taxon>Pseudomonadati</taxon>
        <taxon>Thermodesulfobacteriota</taxon>
        <taxon>Desulfuromonadia</taxon>
        <taxon>Geobacterales</taxon>
        <taxon>Geobacteraceae</taxon>
        <taxon>Geoanaerobacter</taxon>
    </lineage>
</organism>
<dbReference type="InterPro" id="IPR002516">
    <property type="entry name" value="Glyco_trans_11"/>
</dbReference>
<proteinExistence type="predicted"/>
<evidence type="ECO:0000256" key="2">
    <source>
        <dbReference type="ARBA" id="ARBA00022679"/>
    </source>
</evidence>
<name>A0AAW4LC07_9BACT</name>
<accession>A0AAW4LC07</accession>
<dbReference type="GO" id="GO:0016020">
    <property type="term" value="C:membrane"/>
    <property type="evidence" value="ECO:0007669"/>
    <property type="project" value="InterPro"/>
</dbReference>
<dbReference type="Pfam" id="PF01531">
    <property type="entry name" value="Glyco_transf_11"/>
    <property type="match status" value="1"/>
</dbReference>
<evidence type="ECO:0000313" key="3">
    <source>
        <dbReference type="EMBL" id="MBT0665559.1"/>
    </source>
</evidence>
<dbReference type="GO" id="GO:0005975">
    <property type="term" value="P:carbohydrate metabolic process"/>
    <property type="evidence" value="ECO:0007669"/>
    <property type="project" value="InterPro"/>
</dbReference>
<dbReference type="Proteomes" id="UP000811899">
    <property type="component" value="Unassembled WGS sequence"/>
</dbReference>
<dbReference type="GO" id="GO:0008107">
    <property type="term" value="F:galactoside 2-alpha-L-fucosyltransferase activity"/>
    <property type="evidence" value="ECO:0007669"/>
    <property type="project" value="InterPro"/>
</dbReference>